<dbReference type="InterPro" id="IPR010992">
    <property type="entry name" value="IHF-like_DNA-bd_dom_sf"/>
</dbReference>
<protein>
    <recommendedName>
        <fullName evidence="1">site-specific DNA-methyltransferase (adenine-specific)</fullName>
        <ecNumber evidence="1">2.1.1.72</ecNumber>
    </recommendedName>
</protein>
<dbReference type="AlphaFoldDB" id="A0A0F9C035"/>
<dbReference type="Pfam" id="PF07669">
    <property type="entry name" value="Eco57I"/>
    <property type="match status" value="1"/>
</dbReference>
<dbReference type="Gene3D" id="3.40.50.150">
    <property type="entry name" value="Vaccinia Virus protein VP39"/>
    <property type="match status" value="1"/>
</dbReference>
<evidence type="ECO:0000313" key="8">
    <source>
        <dbReference type="EMBL" id="KKK90036.1"/>
    </source>
</evidence>
<organism evidence="8">
    <name type="scientific">marine sediment metagenome</name>
    <dbReference type="NCBI Taxonomy" id="412755"/>
    <lineage>
        <taxon>unclassified sequences</taxon>
        <taxon>metagenomes</taxon>
        <taxon>ecological metagenomes</taxon>
    </lineage>
</organism>
<keyword evidence="4" id="KW-0949">S-adenosyl-L-methionine</keyword>
<comment type="catalytic activity">
    <reaction evidence="5">
        <text>a 2'-deoxyadenosine in DNA + S-adenosyl-L-methionine = an N(6)-methyl-2'-deoxyadenosine in DNA + S-adenosyl-L-homocysteine + H(+)</text>
        <dbReference type="Rhea" id="RHEA:15197"/>
        <dbReference type="Rhea" id="RHEA-COMP:12418"/>
        <dbReference type="Rhea" id="RHEA-COMP:12419"/>
        <dbReference type="ChEBI" id="CHEBI:15378"/>
        <dbReference type="ChEBI" id="CHEBI:57856"/>
        <dbReference type="ChEBI" id="CHEBI:59789"/>
        <dbReference type="ChEBI" id="CHEBI:90615"/>
        <dbReference type="ChEBI" id="CHEBI:90616"/>
        <dbReference type="EC" id="2.1.1.72"/>
    </reaction>
</comment>
<dbReference type="SUPFAM" id="SSF53335">
    <property type="entry name" value="S-adenosyl-L-methionine-dependent methyltransferases"/>
    <property type="match status" value="1"/>
</dbReference>
<feature type="domain" description="Bvu-2165-like IHF-HU-like DNA-binding" evidence="7">
    <location>
        <begin position="78"/>
        <end position="176"/>
    </location>
</feature>
<evidence type="ECO:0000256" key="1">
    <source>
        <dbReference type="ARBA" id="ARBA00011900"/>
    </source>
</evidence>
<dbReference type="Gene3D" id="4.10.520.10">
    <property type="entry name" value="IHF-like DNA-binding proteins"/>
    <property type="match status" value="1"/>
</dbReference>
<dbReference type="EMBL" id="LAZR01049273">
    <property type="protein sequence ID" value="KKK90036.1"/>
    <property type="molecule type" value="Genomic_DNA"/>
</dbReference>
<dbReference type="InterPro" id="IPR050953">
    <property type="entry name" value="N4_N6_ade-DNA_methylase"/>
</dbReference>
<evidence type="ECO:0000256" key="4">
    <source>
        <dbReference type="ARBA" id="ARBA00022691"/>
    </source>
</evidence>
<dbReference type="InterPro" id="IPR002052">
    <property type="entry name" value="DNA_methylase_N6_adenine_CS"/>
</dbReference>
<evidence type="ECO:0000259" key="6">
    <source>
        <dbReference type="Pfam" id="PF07669"/>
    </source>
</evidence>
<name>A0A0F9C035_9ZZZZ</name>
<dbReference type="PANTHER" id="PTHR33841">
    <property type="entry name" value="DNA METHYLTRANSFERASE YEEA-RELATED"/>
    <property type="match status" value="1"/>
</dbReference>
<reference evidence="8" key="1">
    <citation type="journal article" date="2015" name="Nature">
        <title>Complex archaea that bridge the gap between prokaryotes and eukaryotes.</title>
        <authorList>
            <person name="Spang A."/>
            <person name="Saw J.H."/>
            <person name="Jorgensen S.L."/>
            <person name="Zaremba-Niedzwiedzka K."/>
            <person name="Martijn J."/>
            <person name="Lind A.E."/>
            <person name="van Eijk R."/>
            <person name="Schleper C."/>
            <person name="Guy L."/>
            <person name="Ettema T.J."/>
        </authorList>
    </citation>
    <scope>NUCLEOTIDE SEQUENCE</scope>
</reference>
<evidence type="ECO:0000259" key="7">
    <source>
        <dbReference type="Pfam" id="PF14848"/>
    </source>
</evidence>
<evidence type="ECO:0000256" key="3">
    <source>
        <dbReference type="ARBA" id="ARBA00022679"/>
    </source>
</evidence>
<evidence type="ECO:0000256" key="2">
    <source>
        <dbReference type="ARBA" id="ARBA00022603"/>
    </source>
</evidence>
<dbReference type="Pfam" id="PF14848">
    <property type="entry name" value="HU-DNA_bdg"/>
    <property type="match status" value="1"/>
</dbReference>
<dbReference type="EC" id="2.1.1.72" evidence="1"/>
<feature type="domain" description="Type II methyltransferase M.TaqI-like" evidence="6">
    <location>
        <begin position="181"/>
        <end position="269"/>
    </location>
</feature>
<keyword evidence="2" id="KW-0489">Methyltransferase</keyword>
<gene>
    <name evidence="8" type="ORF">LCGC14_2727100</name>
</gene>
<proteinExistence type="predicted"/>
<evidence type="ECO:0000256" key="5">
    <source>
        <dbReference type="ARBA" id="ARBA00047942"/>
    </source>
</evidence>
<dbReference type="InterPro" id="IPR011639">
    <property type="entry name" value="MethylTrfase_TaqI-like_dom"/>
</dbReference>
<dbReference type="GO" id="GO:0009007">
    <property type="term" value="F:site-specific DNA-methyltransferase (adenine-specific) activity"/>
    <property type="evidence" value="ECO:0007669"/>
    <property type="project" value="UniProtKB-EC"/>
</dbReference>
<dbReference type="GO" id="GO:0003677">
    <property type="term" value="F:DNA binding"/>
    <property type="evidence" value="ECO:0007669"/>
    <property type="project" value="InterPro"/>
</dbReference>
<sequence>MYEFGTTIALDSAGNPHATFFDDQAADLMYASRTGDDWTVSAIDTDGDAGRFADMLLDADDRPHVAYLQRDGDTGGAIKYALFENNLTSDPDDFNAVVQITTGIDTDAIIKRVLDQGSTVTEADLRASAADLVKATKSFLLEGARVHFFGLADFFPRVKGKFTGPMDSFDPARHTAYNEWVCSHKPFHWFIEFYGIAKEGGFDVIIGNPPYVERRVVRDQYDVLGYSTEPTNNLYAYVSERAEALLFPHGRFGFIVPLSSMSTKKFAPLQKRVMAQ</sequence>
<dbReference type="GO" id="GO:0032259">
    <property type="term" value="P:methylation"/>
    <property type="evidence" value="ECO:0007669"/>
    <property type="project" value="UniProtKB-KW"/>
</dbReference>
<dbReference type="GO" id="GO:0006304">
    <property type="term" value="P:DNA modification"/>
    <property type="evidence" value="ECO:0007669"/>
    <property type="project" value="InterPro"/>
</dbReference>
<dbReference type="PROSITE" id="PS00092">
    <property type="entry name" value="N6_MTASE"/>
    <property type="match status" value="1"/>
</dbReference>
<dbReference type="PANTHER" id="PTHR33841:SF1">
    <property type="entry name" value="DNA METHYLTRANSFERASE A"/>
    <property type="match status" value="1"/>
</dbReference>
<feature type="non-terminal residue" evidence="8">
    <location>
        <position position="276"/>
    </location>
</feature>
<comment type="caution">
    <text evidence="8">The sequence shown here is derived from an EMBL/GenBank/DDBJ whole genome shotgun (WGS) entry which is preliminary data.</text>
</comment>
<dbReference type="InterPro" id="IPR049893">
    <property type="entry name" value="Bvu_2165-like_IHF-HU-DNA_bdg"/>
</dbReference>
<dbReference type="Gene3D" id="2.120.10.70">
    <property type="entry name" value="Fucose-specific lectin"/>
    <property type="match status" value="1"/>
</dbReference>
<keyword evidence="3" id="KW-0808">Transferase</keyword>
<accession>A0A0F9C035</accession>
<dbReference type="InterPro" id="IPR029063">
    <property type="entry name" value="SAM-dependent_MTases_sf"/>
</dbReference>